<dbReference type="SMART" id="SM01043">
    <property type="entry name" value="BTAD"/>
    <property type="match status" value="1"/>
</dbReference>
<evidence type="ECO:0000313" key="3">
    <source>
        <dbReference type="EMBL" id="GIG11833.1"/>
    </source>
</evidence>
<proteinExistence type="predicted"/>
<evidence type="ECO:0000259" key="2">
    <source>
        <dbReference type="SMART" id="SM01043"/>
    </source>
</evidence>
<dbReference type="AlphaFoldDB" id="A0A8J3L4V6"/>
<dbReference type="InterPro" id="IPR016032">
    <property type="entry name" value="Sig_transdc_resp-reg_C-effctor"/>
</dbReference>
<evidence type="ECO:0000256" key="1">
    <source>
        <dbReference type="SAM" id="MobiDB-lite"/>
    </source>
</evidence>
<reference evidence="3" key="1">
    <citation type="submission" date="2021-01" db="EMBL/GenBank/DDBJ databases">
        <title>Whole genome shotgun sequence of Catellatospora methionotrophica NBRC 14553.</title>
        <authorList>
            <person name="Komaki H."/>
            <person name="Tamura T."/>
        </authorList>
    </citation>
    <scope>NUCLEOTIDE SEQUENCE</scope>
    <source>
        <strain evidence="3">NBRC 14553</strain>
    </source>
</reference>
<evidence type="ECO:0000313" key="4">
    <source>
        <dbReference type="Proteomes" id="UP000660339"/>
    </source>
</evidence>
<dbReference type="RefSeq" id="WP_166380574.1">
    <property type="nucleotide sequence ID" value="NZ_BAAATT010000011.1"/>
</dbReference>
<comment type="caution">
    <text evidence="3">The sequence shown here is derived from an EMBL/GenBank/DDBJ whole genome shotgun (WGS) entry which is preliminary data.</text>
</comment>
<dbReference type="InterPro" id="IPR051677">
    <property type="entry name" value="AfsR-DnrI-RedD_regulator"/>
</dbReference>
<dbReference type="Proteomes" id="UP000660339">
    <property type="component" value="Unassembled WGS sequence"/>
</dbReference>
<dbReference type="SUPFAM" id="SSF48452">
    <property type="entry name" value="TPR-like"/>
    <property type="match status" value="2"/>
</dbReference>
<dbReference type="PANTHER" id="PTHR35807">
    <property type="entry name" value="TRANSCRIPTIONAL REGULATOR REDD-RELATED"/>
    <property type="match status" value="1"/>
</dbReference>
<sequence>MGSGPSRRIVVAAAGYGKTTLLRGLCPPVRARWWQGGADPCGFVRQAGSDEVRCLVLDDLPRLSAAQVRELLIAVEELPDDAEVVLASRWPVPWRHAGRPGRWTELGPADLACTVDEVAGLLAEESGLADPDLAAALHTATRGWPALVHFAVEAVRLGGPAAGEPAALAVGALAAYLRTEVLAGLPEAAVRLLADVGDRKPVTPGLCTALGHPDADGLMDLLRRTGLLVRGPAVPGLPNDEHVVPVVARVAADPAMPSARAWGVAVGHEVPSSGVRDEATGSGGSAPDPAPVADRSKAQGGQTAAAWYDRHGPPGAAAREHRRAGDQAGAARVLREHGDRIIAAGQADLVRELVAALPQAERDDRLALLHADALRTAGDLEAAARAYGELGADGPELAAGLAWRAGRVAYQRGDGLGALDVFSRGAAVGDTADTALLAAWTAHAHLLAGDTDSALSAARAAVGRALRAGDDAALATAYLSVALSLGVAGDAAGSEEHFALALPIAHRTGDVLLLTRIHTNRTFQDLQAARYPAALESARLCAAYAQAAGSPSLQAIATCNEADALAMLGRYEESVRRYRAAIGHYQRFGSRRFAGAVLGLAELFRRRGWREQARAAYEQVVQVASGTGNAHVLVPALAGLALVLLGDDVKTAAGHADAAADRAGPEISGPALQAQGWIALSQGEARRAADLSTEAARVARGQGDRAGLADALELRAAAEDDQARAAGALREALAIWTEAGAEVEAARIAVLMSRMPGAGPDERAAGLLGEQRLAAADALADRIGGGAGPSADRSPVLVRALGRFEVELAGQVVPASSWQSRKARDLLRILVGRRGRPVPRGELSELLWPDGDGQRTGHRLSVLLNIVRGVLDPARAHPADHHLTADQGSIALNTATTGVDVEDFLDQVARGRRLVEQEALAQARLILLAADQLYRADAFEDEPYAEWAGPLREEARAAYLAMLRMLAHTSRAAGQPGAAVGYLLRLLERDPYDERAHRSLVRTLVAGGQHGEARRAFERYTAAMRTIGVRPPDRDLLVPVRPPAR</sequence>
<dbReference type="InterPro" id="IPR005158">
    <property type="entry name" value="BTAD"/>
</dbReference>
<dbReference type="Gene3D" id="1.10.10.10">
    <property type="entry name" value="Winged helix-like DNA-binding domain superfamily/Winged helix DNA-binding domain"/>
    <property type="match status" value="1"/>
</dbReference>
<dbReference type="Gene3D" id="1.25.40.10">
    <property type="entry name" value="Tetratricopeptide repeat domain"/>
    <property type="match status" value="3"/>
</dbReference>
<organism evidence="3 4">
    <name type="scientific">Catellatospora methionotrophica</name>
    <dbReference type="NCBI Taxonomy" id="121620"/>
    <lineage>
        <taxon>Bacteria</taxon>
        <taxon>Bacillati</taxon>
        <taxon>Actinomycetota</taxon>
        <taxon>Actinomycetes</taxon>
        <taxon>Micromonosporales</taxon>
        <taxon>Micromonosporaceae</taxon>
        <taxon>Catellatospora</taxon>
    </lineage>
</organism>
<dbReference type="GO" id="GO:0006355">
    <property type="term" value="P:regulation of DNA-templated transcription"/>
    <property type="evidence" value="ECO:0007669"/>
    <property type="project" value="InterPro"/>
</dbReference>
<dbReference type="SUPFAM" id="SSF46894">
    <property type="entry name" value="C-terminal effector domain of the bipartite response regulators"/>
    <property type="match status" value="1"/>
</dbReference>
<gene>
    <name evidence="3" type="ORF">Cme02nite_01650</name>
</gene>
<feature type="region of interest" description="Disordered" evidence="1">
    <location>
        <begin position="271"/>
        <end position="329"/>
    </location>
</feature>
<dbReference type="Pfam" id="PF03704">
    <property type="entry name" value="BTAD"/>
    <property type="match status" value="1"/>
</dbReference>
<dbReference type="EMBL" id="BONJ01000001">
    <property type="protein sequence ID" value="GIG11833.1"/>
    <property type="molecule type" value="Genomic_DNA"/>
</dbReference>
<name>A0A8J3L4V6_9ACTN</name>
<feature type="domain" description="Bacterial transcriptional activator" evidence="2">
    <location>
        <begin position="899"/>
        <end position="1041"/>
    </location>
</feature>
<dbReference type="GO" id="GO:0003677">
    <property type="term" value="F:DNA binding"/>
    <property type="evidence" value="ECO:0007669"/>
    <property type="project" value="InterPro"/>
</dbReference>
<accession>A0A8J3L4V6</accession>
<keyword evidence="4" id="KW-1185">Reference proteome</keyword>
<dbReference type="InterPro" id="IPR036388">
    <property type="entry name" value="WH-like_DNA-bd_sf"/>
</dbReference>
<protein>
    <recommendedName>
        <fullName evidence="2">Bacterial transcriptional activator domain-containing protein</fullName>
    </recommendedName>
</protein>
<dbReference type="InterPro" id="IPR011990">
    <property type="entry name" value="TPR-like_helical_dom_sf"/>
</dbReference>